<name>A0A8K0WK78_9HYPO</name>
<accession>A0A8K0WK78</accession>
<evidence type="ECO:0000313" key="2">
    <source>
        <dbReference type="Proteomes" id="UP000813444"/>
    </source>
</evidence>
<comment type="caution">
    <text evidence="1">The sequence shown here is derived from an EMBL/GenBank/DDBJ whole genome shotgun (WGS) entry which is preliminary data.</text>
</comment>
<dbReference type="AlphaFoldDB" id="A0A8K0WK78"/>
<organism evidence="1 2">
    <name type="scientific">Stachybotrys elegans</name>
    <dbReference type="NCBI Taxonomy" id="80388"/>
    <lineage>
        <taxon>Eukaryota</taxon>
        <taxon>Fungi</taxon>
        <taxon>Dikarya</taxon>
        <taxon>Ascomycota</taxon>
        <taxon>Pezizomycotina</taxon>
        <taxon>Sordariomycetes</taxon>
        <taxon>Hypocreomycetidae</taxon>
        <taxon>Hypocreales</taxon>
        <taxon>Stachybotryaceae</taxon>
        <taxon>Stachybotrys</taxon>
    </lineage>
</organism>
<dbReference type="EMBL" id="JAGPNK010000029">
    <property type="protein sequence ID" value="KAH7303740.1"/>
    <property type="molecule type" value="Genomic_DNA"/>
</dbReference>
<proteinExistence type="predicted"/>
<dbReference type="OrthoDB" id="47375at2759"/>
<dbReference type="Proteomes" id="UP000813444">
    <property type="component" value="Unassembled WGS sequence"/>
</dbReference>
<reference evidence="1" key="1">
    <citation type="journal article" date="2021" name="Nat. Commun.">
        <title>Genetic determinants of endophytism in the Arabidopsis root mycobiome.</title>
        <authorList>
            <person name="Mesny F."/>
            <person name="Miyauchi S."/>
            <person name="Thiergart T."/>
            <person name="Pickel B."/>
            <person name="Atanasova L."/>
            <person name="Karlsson M."/>
            <person name="Huettel B."/>
            <person name="Barry K.W."/>
            <person name="Haridas S."/>
            <person name="Chen C."/>
            <person name="Bauer D."/>
            <person name="Andreopoulos W."/>
            <person name="Pangilinan J."/>
            <person name="LaButti K."/>
            <person name="Riley R."/>
            <person name="Lipzen A."/>
            <person name="Clum A."/>
            <person name="Drula E."/>
            <person name="Henrissat B."/>
            <person name="Kohler A."/>
            <person name="Grigoriev I.V."/>
            <person name="Martin F.M."/>
            <person name="Hacquard S."/>
        </authorList>
    </citation>
    <scope>NUCLEOTIDE SEQUENCE</scope>
    <source>
        <strain evidence="1">MPI-CAGE-CH-0235</strain>
    </source>
</reference>
<sequence length="287" mass="32066">MSIPRERPLPFEKIFVVGLPERTDRRDRMVLQAALSNLSIEFIDGPDGKDAADKAIPIKQGHSRLTSGALGYQRAHMNAIQAPCPPPQEFMFGNLPRTVGPAFSPYGDNWDVLWVGNCGMNFASNAYPDTPKGRVIHLNDITVPERRYLWSFNRPFALKDIYPEHTRVVHHAQEGVCTLGYAVSQRGAQKLLHEVGMKDVGGGFDILFRYFCDGSKGRRRHICLTVQPALFHHYRPAGAKSAGSGIHGDDFQHNGSTDMVRWSVQLNADSLLEDKTTMRDQLPDGSR</sequence>
<gene>
    <name evidence="1" type="ORF">B0I35DRAFT_472208</name>
</gene>
<evidence type="ECO:0000313" key="1">
    <source>
        <dbReference type="EMBL" id="KAH7303740.1"/>
    </source>
</evidence>
<keyword evidence="2" id="KW-1185">Reference proteome</keyword>
<protein>
    <submittedName>
        <fullName evidence="1">Uncharacterized protein</fullName>
    </submittedName>
</protein>